<evidence type="ECO:0000256" key="3">
    <source>
        <dbReference type="ARBA" id="ARBA00022694"/>
    </source>
</evidence>
<feature type="binding site" evidence="8">
    <location>
        <position position="115"/>
    </location>
    <ligand>
        <name>Fe cation</name>
        <dbReference type="ChEBI" id="CHEBI:24875"/>
    </ligand>
</feature>
<organism evidence="10 11">
    <name type="scientific">Candidatus Enterenecus faecium</name>
    <dbReference type="NCBI Taxonomy" id="2840780"/>
    <lineage>
        <taxon>Bacteria</taxon>
        <taxon>Bacillati</taxon>
        <taxon>Bacillota</taxon>
        <taxon>Clostridia</taxon>
        <taxon>Eubacteriales</taxon>
        <taxon>Candidatus Enterenecus</taxon>
    </lineage>
</organism>
<dbReference type="CDD" id="cd24133">
    <property type="entry name" value="ASKHA_NBD_TsaD_bac"/>
    <property type="match status" value="1"/>
</dbReference>
<feature type="binding site" evidence="8">
    <location>
        <position position="274"/>
    </location>
    <ligand>
        <name>substrate</name>
    </ligand>
</feature>
<dbReference type="EMBL" id="DVFO01000031">
    <property type="protein sequence ID" value="HIQ60602.1"/>
    <property type="molecule type" value="Genomic_DNA"/>
</dbReference>
<name>A0A9D0YR85_9FIRM</name>
<dbReference type="PRINTS" id="PR00789">
    <property type="entry name" value="OSIALOPTASE"/>
</dbReference>
<comment type="catalytic activity">
    <reaction evidence="7 8">
        <text>L-threonylcarbamoyladenylate + adenosine(37) in tRNA = N(6)-L-threonylcarbamoyladenosine(37) in tRNA + AMP + H(+)</text>
        <dbReference type="Rhea" id="RHEA:37059"/>
        <dbReference type="Rhea" id="RHEA-COMP:10162"/>
        <dbReference type="Rhea" id="RHEA-COMP:10163"/>
        <dbReference type="ChEBI" id="CHEBI:15378"/>
        <dbReference type="ChEBI" id="CHEBI:73682"/>
        <dbReference type="ChEBI" id="CHEBI:74411"/>
        <dbReference type="ChEBI" id="CHEBI:74418"/>
        <dbReference type="ChEBI" id="CHEBI:456215"/>
        <dbReference type="EC" id="2.3.1.234"/>
    </reaction>
</comment>
<evidence type="ECO:0000256" key="6">
    <source>
        <dbReference type="ARBA" id="ARBA00023315"/>
    </source>
</evidence>
<accession>A0A9D0YR85</accession>
<dbReference type="Proteomes" id="UP000886879">
    <property type="component" value="Unassembled WGS sequence"/>
</dbReference>
<dbReference type="InterPro" id="IPR022450">
    <property type="entry name" value="TsaD"/>
</dbReference>
<dbReference type="InterPro" id="IPR043129">
    <property type="entry name" value="ATPase_NBD"/>
</dbReference>
<comment type="function">
    <text evidence="8">Required for the formation of a threonylcarbamoyl group on adenosine at position 37 (t(6)A37) in tRNAs that read codons beginning with adenine. Is involved in the transfer of the threonylcarbamoyl moiety of threonylcarbamoyl-AMP (TC-AMP) to the N6 group of A37, together with TsaE and TsaB. TsaD likely plays a direct catalytic role in this reaction.</text>
</comment>
<reference evidence="10" key="1">
    <citation type="submission" date="2020-10" db="EMBL/GenBank/DDBJ databases">
        <authorList>
            <person name="Gilroy R."/>
        </authorList>
    </citation>
    <scope>NUCLEOTIDE SEQUENCE</scope>
    <source>
        <strain evidence="10">ChiGjej2B2-12916</strain>
    </source>
</reference>
<dbReference type="AlphaFoldDB" id="A0A9D0YR85"/>
<dbReference type="SUPFAM" id="SSF53067">
    <property type="entry name" value="Actin-like ATPase domain"/>
    <property type="match status" value="2"/>
</dbReference>
<keyword evidence="2 8" id="KW-0808">Transferase</keyword>
<dbReference type="InterPro" id="IPR017860">
    <property type="entry name" value="Peptidase_M22_CS"/>
</dbReference>
<dbReference type="GO" id="GO:0005737">
    <property type="term" value="C:cytoplasm"/>
    <property type="evidence" value="ECO:0007669"/>
    <property type="project" value="UniProtKB-SubCell"/>
</dbReference>
<comment type="caution">
    <text evidence="10">The sequence shown here is derived from an EMBL/GenBank/DDBJ whole genome shotgun (WGS) entry which is preliminary data.</text>
</comment>
<keyword evidence="6 8" id="KW-0012">Acyltransferase</keyword>
<evidence type="ECO:0000256" key="4">
    <source>
        <dbReference type="ARBA" id="ARBA00022723"/>
    </source>
</evidence>
<dbReference type="Pfam" id="PF00814">
    <property type="entry name" value="TsaD"/>
    <property type="match status" value="1"/>
</dbReference>
<feature type="binding site" evidence="8">
    <location>
        <position position="180"/>
    </location>
    <ligand>
        <name>substrate</name>
    </ligand>
</feature>
<feature type="binding site" evidence="8">
    <location>
        <position position="111"/>
    </location>
    <ligand>
        <name>Fe cation</name>
        <dbReference type="ChEBI" id="CHEBI:24875"/>
    </ligand>
</feature>
<dbReference type="InterPro" id="IPR000905">
    <property type="entry name" value="Gcp-like_dom"/>
</dbReference>
<comment type="cofactor">
    <cofactor evidence="8">
        <name>Fe(2+)</name>
        <dbReference type="ChEBI" id="CHEBI:29033"/>
    </cofactor>
    <text evidence="8">Binds 1 Fe(2+) ion per subunit.</text>
</comment>
<dbReference type="GO" id="GO:0061711">
    <property type="term" value="F:tRNA N(6)-L-threonylcarbamoyladenine synthase activity"/>
    <property type="evidence" value="ECO:0007669"/>
    <property type="project" value="UniProtKB-EC"/>
</dbReference>
<keyword evidence="5 8" id="KW-0408">Iron</keyword>
<evidence type="ECO:0000313" key="11">
    <source>
        <dbReference type="Proteomes" id="UP000886879"/>
    </source>
</evidence>
<dbReference type="HAMAP" id="MF_01445">
    <property type="entry name" value="TsaD"/>
    <property type="match status" value="1"/>
</dbReference>
<dbReference type="PANTHER" id="PTHR11735">
    <property type="entry name" value="TRNA N6-ADENOSINE THREONYLCARBAMOYLTRANSFERASE"/>
    <property type="match status" value="1"/>
</dbReference>
<dbReference type="Gene3D" id="3.30.420.40">
    <property type="match status" value="2"/>
</dbReference>
<feature type="binding site" evidence="8">
    <location>
        <position position="184"/>
    </location>
    <ligand>
        <name>substrate</name>
    </ligand>
</feature>
<keyword evidence="4 8" id="KW-0479">Metal-binding</keyword>
<feature type="binding site" evidence="8">
    <location>
        <position position="167"/>
    </location>
    <ligand>
        <name>substrate</name>
    </ligand>
</feature>
<keyword evidence="3 8" id="KW-0819">tRNA processing</keyword>
<dbReference type="PROSITE" id="PS01016">
    <property type="entry name" value="GLYCOPROTEASE"/>
    <property type="match status" value="1"/>
</dbReference>
<dbReference type="FunFam" id="3.30.420.40:FF:000040">
    <property type="entry name" value="tRNA N6-adenosine threonylcarbamoyltransferase"/>
    <property type="match status" value="1"/>
</dbReference>
<dbReference type="NCBIfam" id="TIGR00329">
    <property type="entry name" value="gcp_kae1"/>
    <property type="match status" value="1"/>
</dbReference>
<dbReference type="NCBIfam" id="TIGR03723">
    <property type="entry name" value="T6A_TsaD_YgjD"/>
    <property type="match status" value="1"/>
</dbReference>
<evidence type="ECO:0000256" key="5">
    <source>
        <dbReference type="ARBA" id="ARBA00023004"/>
    </source>
</evidence>
<feature type="domain" description="Gcp-like" evidence="9">
    <location>
        <begin position="23"/>
        <end position="308"/>
    </location>
</feature>
<proteinExistence type="inferred from homology"/>
<dbReference type="InterPro" id="IPR017861">
    <property type="entry name" value="KAE1/TsaD"/>
</dbReference>
<dbReference type="GO" id="GO:0002949">
    <property type="term" value="P:tRNA threonylcarbamoyladenosine modification"/>
    <property type="evidence" value="ECO:0007669"/>
    <property type="project" value="UniProtKB-UniRule"/>
</dbReference>
<evidence type="ECO:0000256" key="7">
    <source>
        <dbReference type="ARBA" id="ARBA00048117"/>
    </source>
</evidence>
<comment type="similarity">
    <text evidence="8">Belongs to the KAE1 / TsaD family.</text>
</comment>
<evidence type="ECO:0000259" key="9">
    <source>
        <dbReference type="Pfam" id="PF00814"/>
    </source>
</evidence>
<comment type="subcellular location">
    <subcellularLocation>
        <location evidence="8">Cytoplasm</location>
    </subcellularLocation>
</comment>
<dbReference type="GO" id="GO:0005506">
    <property type="term" value="F:iron ion binding"/>
    <property type="evidence" value="ECO:0007669"/>
    <property type="project" value="UniProtKB-UniRule"/>
</dbReference>
<feature type="binding site" evidence="8">
    <location>
        <position position="302"/>
    </location>
    <ligand>
        <name>Fe cation</name>
        <dbReference type="ChEBI" id="CHEBI:24875"/>
    </ligand>
</feature>
<feature type="binding site" evidence="8">
    <location>
        <begin position="134"/>
        <end position="138"/>
    </location>
    <ligand>
        <name>substrate</name>
    </ligand>
</feature>
<reference evidence="10" key="2">
    <citation type="journal article" date="2021" name="PeerJ">
        <title>Extensive microbial diversity within the chicken gut microbiome revealed by metagenomics and culture.</title>
        <authorList>
            <person name="Gilroy R."/>
            <person name="Ravi A."/>
            <person name="Getino M."/>
            <person name="Pursley I."/>
            <person name="Horton D.L."/>
            <person name="Alikhan N.F."/>
            <person name="Baker D."/>
            <person name="Gharbi K."/>
            <person name="Hall N."/>
            <person name="Watson M."/>
            <person name="Adriaenssens E.M."/>
            <person name="Foster-Nyarko E."/>
            <person name="Jarju S."/>
            <person name="Secka A."/>
            <person name="Antonio M."/>
            <person name="Oren A."/>
            <person name="Chaudhuri R.R."/>
            <person name="La Ragione R."/>
            <person name="Hildebrand F."/>
            <person name="Pallen M.J."/>
        </authorList>
    </citation>
    <scope>NUCLEOTIDE SEQUENCE</scope>
    <source>
        <strain evidence="10">ChiGjej2B2-12916</strain>
    </source>
</reference>
<evidence type="ECO:0000256" key="1">
    <source>
        <dbReference type="ARBA" id="ARBA00022490"/>
    </source>
</evidence>
<sequence length="337" mass="35359">MKILAFESSCDETAAAVMEDGRTILSSVIASSADMHAIYGGVVPEIASRKHVEAISGLADEALRLAGVDKSEIDAVAVTHAPGLIGALLVGVSFAKSVAYGLGVPLIPVHHVRGHIAANYIAHADLEPPFLCLCVSGGTTALVDVKDYTHFEVLGGTRDDAAGECFDKIARVLGLGYPGGGPMDKMAQGGNDKAYTFPRAHVADHPLDMSFSGLKTAVLNTVHNAQQKGEELDLHDLAASFAAAVSDTLVPRTMEANRMLGYNKIAVAGGVAANSRIRADLQRECEKVGAKLWLPPLSLCGDNAAMIGCQGYYEYQAGNTAGWDLNAKASLDISKDR</sequence>
<evidence type="ECO:0000256" key="2">
    <source>
        <dbReference type="ARBA" id="ARBA00022679"/>
    </source>
</evidence>
<evidence type="ECO:0000256" key="8">
    <source>
        <dbReference type="HAMAP-Rule" id="MF_01445"/>
    </source>
</evidence>
<keyword evidence="1 8" id="KW-0963">Cytoplasm</keyword>
<evidence type="ECO:0000313" key="10">
    <source>
        <dbReference type="EMBL" id="HIQ60602.1"/>
    </source>
</evidence>
<dbReference type="PANTHER" id="PTHR11735:SF6">
    <property type="entry name" value="TRNA N6-ADENOSINE THREONYLCARBAMOYLTRANSFERASE, MITOCHONDRIAL"/>
    <property type="match status" value="1"/>
</dbReference>
<protein>
    <recommendedName>
        <fullName evidence="8">tRNA N6-adenosine threonylcarbamoyltransferase</fullName>
        <ecNumber evidence="8">2.3.1.234</ecNumber>
    </recommendedName>
    <alternativeName>
        <fullName evidence="8">N6-L-threonylcarbamoyladenine synthase</fullName>
        <shortName evidence="8">t(6)A synthase</shortName>
    </alternativeName>
    <alternativeName>
        <fullName evidence="8">t(6)A37 threonylcarbamoyladenosine biosynthesis protein TsaD</fullName>
    </alternativeName>
    <alternativeName>
        <fullName evidence="8">tRNA threonylcarbamoyladenosine biosynthesis protein TsaD</fullName>
    </alternativeName>
</protein>
<dbReference type="EC" id="2.3.1.234" evidence="8"/>
<gene>
    <name evidence="8 10" type="primary">tsaD</name>
    <name evidence="10" type="ORF">IAD31_03280</name>
</gene>